<proteinExistence type="predicted"/>
<organism evidence="1 2">
    <name type="scientific">Pneumocystis oryctolagi</name>
    <dbReference type="NCBI Taxonomy" id="42067"/>
    <lineage>
        <taxon>Eukaryota</taxon>
        <taxon>Fungi</taxon>
        <taxon>Dikarya</taxon>
        <taxon>Ascomycota</taxon>
        <taxon>Taphrinomycotina</taxon>
        <taxon>Pneumocystomycetes</taxon>
        <taxon>Pneumocystaceae</taxon>
        <taxon>Pneumocystis</taxon>
    </lineage>
</organism>
<sequence>MKIALVHPDLGIGGAERFTVDAAVGLQVLGHDVVIYTSYCNFNHCFEEVKNGVLRVKIYGSKIPGKIFGKFSILCAIFRQLYLSLRLLLEKDAYDVIIVDLLSFSIPLLRTKCSKLLFYCHFPDKFLAKHDSFLRRVYRFPFDWIEEWTLLMADKILTNSHFTASIIRKAFPNIEDLTVLYPSINIHREEVHSNDQLLICKSYFHLILSINRFERKKDISLAIKSYFRLKEEKYFCQCCLVIAGGYESRVEENVQYHSELVDLCNRLKLKTKTFSHPYIYPLDFSGYNVVFLLSIPTSLKEYLLQNATILLYTPPYEHFGIVPLEAMFYKTIVLAQNNGGPLETIDDGITGWLRKSDDTEWACVLKNTLFELTEKERIIMGEKGRQKTYKCEISPVHQDEHPLSSVFSEGLDSTRNLKKSNNLNGKGVEENNSSRPLFSRLRAPMPFFSGKNVPKTMNKVLSSDIPNHTLRVPLFDEYYDQALGNIYFVDDSYVQRLIDRYGAINFIRHLVQNLALRDVQVIENQKQSRDREIVLKKMLLSAGVSYLDIEKYLRESSEKLHESLLTDTLNHTVFGESYIESLDEQLAKAMEDNNVDKYLKKNFDIDGKVSDYDSNTTRYSSLQKNIDVSNKKEKDSSFSNSFGEETLKTINGENHTNVLFATDQKFSFKDLVLNSKTSHIQSKLQSYSRSFNKILPKMTSFDSFTSSEIFSKMSGLKFYFKENVSDLQYFHTTHFKAISLAACYMLFPGEVDKKIIYLKKKSSMIVDFSWRLILPIAFDYHQTLIQDFLSKSKVSDLNLDKILLKYLKELPSDNIGFKTSSINRLYEEVIKIKLKHGYLYKNILLNNSIIPDIYSQDQNGSASLQTGVGFSPVIKETASAVLTSGSHSFSPFYSVPRSLEMDTIVPPERQPPTLLSSWSEHYGADEKPLADRFGFIYSFRFKNKISGPKLAEVPEDVNKTDGNHSEDLKYSNDMDRVKKKVETEKREGINVFYLKKGLIISRSSFQKFIDIGNKLLSYNGVPPITLTSLSSDNSVAQGFITVNMNEKSKAFAAKILLRSQLDTYNDDKTKQELWDVFLRKIQNEKKRNMNSNFYNCEGSELIGVSGLGVEGKVGKQRWKEFRNLVIGGVPIIYRPKVWKECSGAYQLQQPGYYNDLLAAGKDVDPMVVAQIDMDIYRTMPNNVFFGGKGPGVLKLRNVLLAFSRHNTQIGYCQGMNVIAATLLLIHATEEDAFYVLVSIVENILPPNYFTPGLLASRADQRVLIRYVSELCPRIYDHLKKLSVDLEAVTFNWFLSVFTDCLPADVLFRVFDLLFIEGSVYLFRVSIVIIKSKEKQILACTSPASVYSLLKNLSIELFNIDSFIRATCENRKRIRIKDVIRYRELEIRKLKTEMEITALQEVEFSGST</sequence>
<protein>
    <submittedName>
        <fullName evidence="1">Uncharacterized protein</fullName>
    </submittedName>
</protein>
<dbReference type="Proteomes" id="UP000768646">
    <property type="component" value="Unassembled WGS sequence"/>
</dbReference>
<comment type="caution">
    <text evidence="1">The sequence shown here is derived from an EMBL/GenBank/DDBJ whole genome shotgun (WGS) entry which is preliminary data.</text>
</comment>
<dbReference type="EMBL" id="JABTEG010000004">
    <property type="protein sequence ID" value="KAG4305353.1"/>
    <property type="molecule type" value="Genomic_DNA"/>
</dbReference>
<accession>A0ACB7CCQ0</accession>
<gene>
    <name evidence="1" type="ORF">PORY_001523</name>
</gene>
<evidence type="ECO:0000313" key="1">
    <source>
        <dbReference type="EMBL" id="KAG4305353.1"/>
    </source>
</evidence>
<name>A0ACB7CCQ0_9ASCO</name>
<evidence type="ECO:0000313" key="2">
    <source>
        <dbReference type="Proteomes" id="UP000768646"/>
    </source>
</evidence>
<reference evidence="1 2" key="1">
    <citation type="journal article" date="2021" name="Commun. Biol.">
        <title>Genomic insights into the host specific adaptation of the Pneumocystis genus.</title>
        <authorList>
            <person name="Cisse O.H."/>
            <person name="Ma L."/>
            <person name="Dekker J.P."/>
            <person name="Khil P.P."/>
            <person name="Youn J.-H."/>
            <person name="Brenchley J.M."/>
            <person name="Blair R."/>
            <person name="Pahar B."/>
            <person name="Chabe M."/>
            <person name="Van Rompay K.K.A."/>
            <person name="Keesler R."/>
            <person name="Sukura A."/>
            <person name="Hirsch V."/>
            <person name="Kutty G."/>
            <person name="Liu Y."/>
            <person name="Peng L."/>
            <person name="Chen J."/>
            <person name="Song J."/>
            <person name="Weissenbacher-Lang C."/>
            <person name="Xu J."/>
            <person name="Upham N.S."/>
            <person name="Stajich J.E."/>
            <person name="Cuomo C.A."/>
            <person name="Cushion M.T."/>
            <person name="Kovacs J.A."/>
        </authorList>
    </citation>
    <scope>NUCLEOTIDE SEQUENCE [LARGE SCALE GENOMIC DNA]</scope>
    <source>
        <strain evidence="1 2">RABM</strain>
    </source>
</reference>
<keyword evidence="2" id="KW-1185">Reference proteome</keyword>